<name>A0A2R6QJ50_ACTCC</name>
<dbReference type="AlphaFoldDB" id="A0A2R6QJ50"/>
<feature type="region of interest" description="Disordered" evidence="2">
    <location>
        <begin position="92"/>
        <end position="112"/>
    </location>
</feature>
<feature type="domain" description="CCHC-type" evidence="3">
    <location>
        <begin position="159"/>
        <end position="172"/>
    </location>
</feature>
<keyword evidence="5" id="KW-1185">Reference proteome</keyword>
<feature type="region of interest" description="Disordered" evidence="2">
    <location>
        <begin position="1"/>
        <end position="46"/>
    </location>
</feature>
<dbReference type="Pfam" id="PF00098">
    <property type="entry name" value="zf-CCHC"/>
    <property type="match status" value="4"/>
</dbReference>
<feature type="domain" description="CCHC-type" evidence="3">
    <location>
        <begin position="200"/>
        <end position="215"/>
    </location>
</feature>
<dbReference type="FunCoup" id="A0A2R6QJ50">
    <property type="interactions" value="1529"/>
</dbReference>
<dbReference type="EMBL" id="NKQK01000015">
    <property type="protein sequence ID" value="PSS09426.1"/>
    <property type="molecule type" value="Genomic_DNA"/>
</dbReference>
<feature type="region of interest" description="Disordered" evidence="2">
    <location>
        <begin position="371"/>
        <end position="437"/>
    </location>
</feature>
<keyword evidence="1" id="KW-0863">Zinc-finger</keyword>
<evidence type="ECO:0000313" key="4">
    <source>
        <dbReference type="EMBL" id="PSS09426.1"/>
    </source>
</evidence>
<dbReference type="InterPro" id="IPR001878">
    <property type="entry name" value="Znf_CCHC"/>
</dbReference>
<dbReference type="PANTHER" id="PTHR46978">
    <property type="entry name" value="ZINC KNUCKLE (CCHC-TYPE) FAMILY PROTEIN"/>
    <property type="match status" value="1"/>
</dbReference>
<accession>A0A2R6QJ50</accession>
<protein>
    <submittedName>
        <fullName evidence="4">DNA-binding protein like</fullName>
    </submittedName>
</protein>
<dbReference type="PANTHER" id="PTHR46978:SF1">
    <property type="entry name" value="ZINC KNUCKLE (CCHC-TYPE) FAMILY PROTEIN"/>
    <property type="match status" value="1"/>
</dbReference>
<sequence>MGKREKNLKASKSHDEEEDEENEDLPTKSVVLVSSSSDDEEANEDLSLKIVQKAMLRACSAPQRSNESNSVGDAVINLSSSPDVKIEKKIRKEKKQKKKNKKETAVVGKEEGKAETSNVTEINENAHSNSVEISDNVVLRKLLRGPRYFDPPNSGWGTCYNCGEEGHTAVNCASAKRKKPCFVCGSLEHNAKQCKKGQDCYICKKGGHRAKDCPEKYKGGSHKSKICLKCGDPGHDMFSCKNGYAPDDLKEIQCYICKSFGHLCCADFTDTSPRELSCYRCGQLGHSGLECRKSHGEPTNVGPLGSCFKCGEGGHFARECESSTKVRKKLQISTPTQKFSENKRDHVRTRSVPFDLGSTCKRKKAQYEEEFTTPPNSKWRGGWITEDPGDLSRGKAKARGWGSPVTPTNNRNKAYIPLTSGHASSSRSSRKDSNGSSKFYQHRYSASRFGNFSSDGMRRNYYW</sequence>
<gene>
    <name evidence="4" type="ORF">CEY00_Acc16449</name>
</gene>
<feature type="compositionally biased region" description="Basic and acidic residues" evidence="2">
    <location>
        <begin position="1"/>
        <end position="15"/>
    </location>
</feature>
<dbReference type="OMA" id="GWIMDDP"/>
<feature type="domain" description="CCHC-type" evidence="3">
    <location>
        <begin position="278"/>
        <end position="293"/>
    </location>
</feature>
<reference evidence="5" key="2">
    <citation type="journal article" date="2018" name="BMC Genomics">
        <title>A manually annotated Actinidia chinensis var. chinensis (kiwifruit) genome highlights the challenges associated with draft genomes and gene prediction in plants.</title>
        <authorList>
            <person name="Pilkington S.M."/>
            <person name="Crowhurst R."/>
            <person name="Hilario E."/>
            <person name="Nardozza S."/>
            <person name="Fraser L."/>
            <person name="Peng Y."/>
            <person name="Gunaseelan K."/>
            <person name="Simpson R."/>
            <person name="Tahir J."/>
            <person name="Deroles S.C."/>
            <person name="Templeton K."/>
            <person name="Luo Z."/>
            <person name="Davy M."/>
            <person name="Cheng C."/>
            <person name="McNeilage M."/>
            <person name="Scaglione D."/>
            <person name="Liu Y."/>
            <person name="Zhang Q."/>
            <person name="Datson P."/>
            <person name="De Silva N."/>
            <person name="Gardiner S.E."/>
            <person name="Bassett H."/>
            <person name="Chagne D."/>
            <person name="McCallum J."/>
            <person name="Dzierzon H."/>
            <person name="Deng C."/>
            <person name="Wang Y.Y."/>
            <person name="Barron L."/>
            <person name="Manako K."/>
            <person name="Bowen J."/>
            <person name="Foster T.M."/>
            <person name="Erridge Z.A."/>
            <person name="Tiffin H."/>
            <person name="Waite C.N."/>
            <person name="Davies K.M."/>
            <person name="Grierson E.P."/>
            <person name="Laing W.A."/>
            <person name="Kirk R."/>
            <person name="Chen X."/>
            <person name="Wood M."/>
            <person name="Montefiori M."/>
            <person name="Brummell D.A."/>
            <person name="Schwinn K.E."/>
            <person name="Catanach A."/>
            <person name="Fullerton C."/>
            <person name="Li D."/>
            <person name="Meiyalaghan S."/>
            <person name="Nieuwenhuizen N."/>
            <person name="Read N."/>
            <person name="Prakash R."/>
            <person name="Hunter D."/>
            <person name="Zhang H."/>
            <person name="McKenzie M."/>
            <person name="Knabel M."/>
            <person name="Harris A."/>
            <person name="Allan A.C."/>
            <person name="Gleave A."/>
            <person name="Chen A."/>
            <person name="Janssen B.J."/>
            <person name="Plunkett B."/>
            <person name="Ampomah-Dwamena C."/>
            <person name="Voogd C."/>
            <person name="Leif D."/>
            <person name="Lafferty D."/>
            <person name="Souleyre E.J.F."/>
            <person name="Varkonyi-Gasic E."/>
            <person name="Gambi F."/>
            <person name="Hanley J."/>
            <person name="Yao J.L."/>
            <person name="Cheung J."/>
            <person name="David K.M."/>
            <person name="Warren B."/>
            <person name="Marsh K."/>
            <person name="Snowden K.C."/>
            <person name="Lin-Wang K."/>
            <person name="Brian L."/>
            <person name="Martinez-Sanchez M."/>
            <person name="Wang M."/>
            <person name="Ileperuma N."/>
            <person name="Macnee N."/>
            <person name="Campin R."/>
            <person name="McAtee P."/>
            <person name="Drummond R.S.M."/>
            <person name="Espley R.V."/>
            <person name="Ireland H.S."/>
            <person name="Wu R."/>
            <person name="Atkinson R.G."/>
            <person name="Karunairetnam S."/>
            <person name="Bulley S."/>
            <person name="Chunkath S."/>
            <person name="Hanley Z."/>
            <person name="Storey R."/>
            <person name="Thrimawithana A.H."/>
            <person name="Thomson S."/>
            <person name="David C."/>
            <person name="Testolin R."/>
            <person name="Huang H."/>
            <person name="Hellens R.P."/>
            <person name="Schaffer R.J."/>
        </authorList>
    </citation>
    <scope>NUCLEOTIDE SEQUENCE [LARGE SCALE GENOMIC DNA]</scope>
    <source>
        <strain evidence="5">cv. Red5</strain>
    </source>
</reference>
<dbReference type="SMART" id="SM00343">
    <property type="entry name" value="ZnF_C2HC"/>
    <property type="match status" value="7"/>
</dbReference>
<keyword evidence="4" id="KW-0238">DNA-binding</keyword>
<dbReference type="SUPFAM" id="SSF57756">
    <property type="entry name" value="Retrovirus zinc finger-like domains"/>
    <property type="match status" value="3"/>
</dbReference>
<dbReference type="Gene3D" id="4.10.60.10">
    <property type="entry name" value="Zinc finger, CCHC-type"/>
    <property type="match status" value="4"/>
</dbReference>
<feature type="compositionally biased region" description="Basic residues" evidence="2">
    <location>
        <begin position="92"/>
        <end position="101"/>
    </location>
</feature>
<dbReference type="Proteomes" id="UP000241394">
    <property type="component" value="Chromosome LG15"/>
</dbReference>
<evidence type="ECO:0000256" key="2">
    <source>
        <dbReference type="SAM" id="MobiDB-lite"/>
    </source>
</evidence>
<feature type="compositionally biased region" description="Basic and acidic residues" evidence="2">
    <location>
        <begin position="102"/>
        <end position="112"/>
    </location>
</feature>
<organism evidence="4 5">
    <name type="scientific">Actinidia chinensis var. chinensis</name>
    <name type="common">Chinese soft-hair kiwi</name>
    <dbReference type="NCBI Taxonomy" id="1590841"/>
    <lineage>
        <taxon>Eukaryota</taxon>
        <taxon>Viridiplantae</taxon>
        <taxon>Streptophyta</taxon>
        <taxon>Embryophyta</taxon>
        <taxon>Tracheophyta</taxon>
        <taxon>Spermatophyta</taxon>
        <taxon>Magnoliopsida</taxon>
        <taxon>eudicotyledons</taxon>
        <taxon>Gunneridae</taxon>
        <taxon>Pentapetalae</taxon>
        <taxon>asterids</taxon>
        <taxon>Ericales</taxon>
        <taxon>Actinidiaceae</taxon>
        <taxon>Actinidia</taxon>
    </lineage>
</organism>
<dbReference type="InterPro" id="IPR036875">
    <property type="entry name" value="Znf_CCHC_sf"/>
</dbReference>
<keyword evidence="1" id="KW-0862">Zinc</keyword>
<proteinExistence type="predicted"/>
<comment type="caution">
    <text evidence="4">The sequence shown here is derived from an EMBL/GenBank/DDBJ whole genome shotgun (WGS) entry which is preliminary data.</text>
</comment>
<dbReference type="GO" id="GO:0008270">
    <property type="term" value="F:zinc ion binding"/>
    <property type="evidence" value="ECO:0007669"/>
    <property type="project" value="UniProtKB-KW"/>
</dbReference>
<keyword evidence="1" id="KW-0479">Metal-binding</keyword>
<reference evidence="4 5" key="1">
    <citation type="submission" date="2017-07" db="EMBL/GenBank/DDBJ databases">
        <title>An improved, manually edited Actinidia chinensis var. chinensis (kiwifruit) genome highlights the challenges associated with draft genomes and gene prediction in plants.</title>
        <authorList>
            <person name="Pilkington S."/>
            <person name="Crowhurst R."/>
            <person name="Hilario E."/>
            <person name="Nardozza S."/>
            <person name="Fraser L."/>
            <person name="Peng Y."/>
            <person name="Gunaseelan K."/>
            <person name="Simpson R."/>
            <person name="Tahir J."/>
            <person name="Deroles S."/>
            <person name="Templeton K."/>
            <person name="Luo Z."/>
            <person name="Davy M."/>
            <person name="Cheng C."/>
            <person name="Mcneilage M."/>
            <person name="Scaglione D."/>
            <person name="Liu Y."/>
            <person name="Zhang Q."/>
            <person name="Datson P."/>
            <person name="De Silva N."/>
            <person name="Gardiner S."/>
            <person name="Bassett H."/>
            <person name="Chagne D."/>
            <person name="Mccallum J."/>
            <person name="Dzierzon H."/>
            <person name="Deng C."/>
            <person name="Wang Y.-Y."/>
            <person name="Barron N."/>
            <person name="Manako K."/>
            <person name="Bowen J."/>
            <person name="Foster T."/>
            <person name="Erridge Z."/>
            <person name="Tiffin H."/>
            <person name="Waite C."/>
            <person name="Davies K."/>
            <person name="Grierson E."/>
            <person name="Laing W."/>
            <person name="Kirk R."/>
            <person name="Chen X."/>
            <person name="Wood M."/>
            <person name="Montefiori M."/>
            <person name="Brummell D."/>
            <person name="Schwinn K."/>
            <person name="Catanach A."/>
            <person name="Fullerton C."/>
            <person name="Li D."/>
            <person name="Meiyalaghan S."/>
            <person name="Nieuwenhuizen N."/>
            <person name="Read N."/>
            <person name="Prakash R."/>
            <person name="Hunter D."/>
            <person name="Zhang H."/>
            <person name="Mckenzie M."/>
            <person name="Knabel M."/>
            <person name="Harris A."/>
            <person name="Allan A."/>
            <person name="Chen A."/>
            <person name="Janssen B."/>
            <person name="Plunkett B."/>
            <person name="Dwamena C."/>
            <person name="Voogd C."/>
            <person name="Leif D."/>
            <person name="Lafferty D."/>
            <person name="Souleyre E."/>
            <person name="Varkonyi-Gasic E."/>
            <person name="Gambi F."/>
            <person name="Hanley J."/>
            <person name="Yao J.-L."/>
            <person name="Cheung J."/>
            <person name="David K."/>
            <person name="Warren B."/>
            <person name="Marsh K."/>
            <person name="Snowden K."/>
            <person name="Lin-Wang K."/>
            <person name="Brian L."/>
            <person name="Martinez-Sanchez M."/>
            <person name="Wang M."/>
            <person name="Ileperuma N."/>
            <person name="Macnee N."/>
            <person name="Campin R."/>
            <person name="Mcatee P."/>
            <person name="Drummond R."/>
            <person name="Espley R."/>
            <person name="Ireland H."/>
            <person name="Wu R."/>
            <person name="Atkinson R."/>
            <person name="Karunairetnam S."/>
            <person name="Bulley S."/>
            <person name="Chunkath S."/>
            <person name="Hanley Z."/>
            <person name="Storey R."/>
            <person name="Thrimawithana A."/>
            <person name="Thomson S."/>
            <person name="David C."/>
            <person name="Testolin R."/>
        </authorList>
    </citation>
    <scope>NUCLEOTIDE SEQUENCE [LARGE SCALE GENOMIC DNA]</scope>
    <source>
        <strain evidence="5">cv. Red5</strain>
        <tissue evidence="4">Young leaf</tissue>
    </source>
</reference>
<dbReference type="OrthoDB" id="427960at2759"/>
<dbReference type="InParanoid" id="A0A2R6QJ50"/>
<dbReference type="Gramene" id="PSS09426">
    <property type="protein sequence ID" value="PSS09426"/>
    <property type="gene ID" value="CEY00_Acc16449"/>
</dbReference>
<dbReference type="GO" id="GO:0003677">
    <property type="term" value="F:DNA binding"/>
    <property type="evidence" value="ECO:0007669"/>
    <property type="project" value="UniProtKB-KW"/>
</dbReference>
<evidence type="ECO:0000313" key="5">
    <source>
        <dbReference type="Proteomes" id="UP000241394"/>
    </source>
</evidence>
<dbReference type="PROSITE" id="PS50158">
    <property type="entry name" value="ZF_CCHC"/>
    <property type="match status" value="4"/>
</dbReference>
<evidence type="ECO:0000256" key="1">
    <source>
        <dbReference type="PROSITE-ProRule" id="PRU00047"/>
    </source>
</evidence>
<evidence type="ECO:0000259" key="3">
    <source>
        <dbReference type="PROSITE" id="PS50158"/>
    </source>
</evidence>
<feature type="domain" description="CCHC-type" evidence="3">
    <location>
        <begin position="307"/>
        <end position="322"/>
    </location>
</feature>
<dbReference type="STRING" id="1590841.A0A2R6QJ50"/>